<gene>
    <name evidence="3" type="ORF">MGMO_146c00310</name>
</gene>
<dbReference type="STRING" id="1116472.MGMO_146c00310"/>
<keyword evidence="4" id="KW-1185">Reference proteome</keyword>
<proteinExistence type="predicted"/>
<feature type="chain" id="PRO_5004731591" description="Lipoprotein" evidence="2">
    <location>
        <begin position="33"/>
        <end position="159"/>
    </location>
</feature>
<dbReference type="Proteomes" id="UP000017842">
    <property type="component" value="Unassembled WGS sequence"/>
</dbReference>
<feature type="region of interest" description="Disordered" evidence="1">
    <location>
        <begin position="36"/>
        <end position="70"/>
    </location>
</feature>
<feature type="compositionally biased region" description="Basic and acidic residues" evidence="1">
    <location>
        <begin position="58"/>
        <end position="70"/>
    </location>
</feature>
<evidence type="ECO:0008006" key="5">
    <source>
        <dbReference type="Google" id="ProtNLM"/>
    </source>
</evidence>
<feature type="compositionally biased region" description="Low complexity" evidence="1">
    <location>
        <begin position="36"/>
        <end position="57"/>
    </location>
</feature>
<sequence length="159" mass="17067">MASLGYTRTYNLALLGLSAAFALSGCSISDSAGSISDSAGSIANSSESISDSSTSSSKSDEKKKKIDDNRYENEVQDFTVTYMRTNASHGDQNAFMKGISDVASQNGIVDWEANPKTYRAIGKGLKKARISTTQLDSYKKKLSNGDSGKMEDIQEGYDN</sequence>
<accession>V5BQP4</accession>
<dbReference type="PATRIC" id="fig|1116472.3.peg.3609"/>
<feature type="region of interest" description="Disordered" evidence="1">
    <location>
        <begin position="136"/>
        <end position="159"/>
    </location>
</feature>
<dbReference type="RefSeq" id="WP_023496229.1">
    <property type="nucleotide sequence ID" value="NZ_AYLO01000135.1"/>
</dbReference>
<evidence type="ECO:0000256" key="1">
    <source>
        <dbReference type="SAM" id="MobiDB-lite"/>
    </source>
</evidence>
<protein>
    <recommendedName>
        <fullName evidence="5">Lipoprotein</fullName>
    </recommendedName>
</protein>
<comment type="caution">
    <text evidence="3">The sequence shown here is derived from an EMBL/GenBank/DDBJ whole genome shotgun (WGS) entry which is preliminary data.</text>
</comment>
<organism evidence="3 4">
    <name type="scientific">Methyloglobulus morosus KoM1</name>
    <dbReference type="NCBI Taxonomy" id="1116472"/>
    <lineage>
        <taxon>Bacteria</taxon>
        <taxon>Pseudomonadati</taxon>
        <taxon>Pseudomonadota</taxon>
        <taxon>Gammaproteobacteria</taxon>
        <taxon>Methylococcales</taxon>
        <taxon>Methylococcaceae</taxon>
        <taxon>Methyloglobulus</taxon>
    </lineage>
</organism>
<evidence type="ECO:0000313" key="3">
    <source>
        <dbReference type="EMBL" id="ESS68492.1"/>
    </source>
</evidence>
<evidence type="ECO:0000256" key="2">
    <source>
        <dbReference type="SAM" id="SignalP"/>
    </source>
</evidence>
<reference evidence="3 4" key="1">
    <citation type="journal article" date="2013" name="Genome Announc.">
        <title>Draft Genome Sequence of the Methanotrophic Gammaproteobacterium Methyloglobulus morosus DSM 22980 Strain KoM1.</title>
        <authorList>
            <person name="Poehlein A."/>
            <person name="Deutzmann J.S."/>
            <person name="Daniel R."/>
            <person name="Simeonova D.D."/>
        </authorList>
    </citation>
    <scope>NUCLEOTIDE SEQUENCE [LARGE SCALE GENOMIC DNA]</scope>
    <source>
        <strain evidence="3 4">KoM1</strain>
    </source>
</reference>
<dbReference type="EMBL" id="AYLO01000135">
    <property type="protein sequence ID" value="ESS68492.1"/>
    <property type="molecule type" value="Genomic_DNA"/>
</dbReference>
<keyword evidence="2" id="KW-0732">Signal</keyword>
<feature type="signal peptide" evidence="2">
    <location>
        <begin position="1"/>
        <end position="32"/>
    </location>
</feature>
<evidence type="ECO:0000313" key="4">
    <source>
        <dbReference type="Proteomes" id="UP000017842"/>
    </source>
</evidence>
<dbReference type="AlphaFoldDB" id="V5BQP4"/>
<dbReference type="OrthoDB" id="5572597at2"/>
<name>V5BQP4_9GAMM</name>
<dbReference type="NCBIfam" id="NF033171">
    <property type="entry name" value="lipo_LIC11139"/>
    <property type="match status" value="1"/>
</dbReference>